<reference evidence="1 2" key="1">
    <citation type="journal article" date="2013" name="ISME J.">
        <title>A metabolic model for members of the genus Tetrasphaera involved in enhanced biological phosphorus removal.</title>
        <authorList>
            <person name="Kristiansen R."/>
            <person name="Nguyen H.T.T."/>
            <person name="Saunders A.M."/>
            <person name="Nielsen J.L."/>
            <person name="Wimmer R."/>
            <person name="Le V.Q."/>
            <person name="McIlroy S.J."/>
            <person name="Petrovski S."/>
            <person name="Seviour R.J."/>
            <person name="Calteau A."/>
            <person name="Nielsen K.L."/>
            <person name="Nielsen P.H."/>
        </authorList>
    </citation>
    <scope>NUCLEOTIDE SEQUENCE [LARGE SCALE GENOMIC DNA]</scope>
    <source>
        <strain evidence="1 2">Ben110</strain>
    </source>
</reference>
<evidence type="ECO:0000313" key="1">
    <source>
        <dbReference type="EMBL" id="CCH75743.1"/>
    </source>
</evidence>
<dbReference type="InterPro" id="IPR050275">
    <property type="entry name" value="PGM_Phosphatase"/>
</dbReference>
<dbReference type="GO" id="GO:0005737">
    <property type="term" value="C:cytoplasm"/>
    <property type="evidence" value="ECO:0007669"/>
    <property type="project" value="TreeGrafter"/>
</dbReference>
<proteinExistence type="predicted"/>
<dbReference type="PANTHER" id="PTHR48100">
    <property type="entry name" value="BROAD-SPECIFICITY PHOSPHATASE YOR283W-RELATED"/>
    <property type="match status" value="1"/>
</dbReference>
<name>W6K1F8_9MICO</name>
<evidence type="ECO:0008006" key="3">
    <source>
        <dbReference type="Google" id="ProtNLM"/>
    </source>
</evidence>
<organism evidence="1 2">
    <name type="scientific">Nostocoides australiense Ben110</name>
    <dbReference type="NCBI Taxonomy" id="1193182"/>
    <lineage>
        <taxon>Bacteria</taxon>
        <taxon>Bacillati</taxon>
        <taxon>Actinomycetota</taxon>
        <taxon>Actinomycetes</taxon>
        <taxon>Micrococcales</taxon>
        <taxon>Intrasporangiaceae</taxon>
        <taxon>Nostocoides</taxon>
    </lineage>
</organism>
<gene>
    <name evidence="1" type="ORF">BN11_920011</name>
</gene>
<dbReference type="PANTHER" id="PTHR48100:SF51">
    <property type="entry name" value="PHOSPHOGLYCERATE MUTASE"/>
    <property type="match status" value="1"/>
</dbReference>
<sequence length="222" mass="24483">MRQSRHEEAEPVTERTLVHLVRHGEVHNPGKVLYGRLDGFHLSERGHAMAQVVADHLAGRDITYLVSSPLTRAQQTIAPLAERLGLPVTLDDRVVEAANSFEGEQVSLGNFLRPRNLIRMYDVTKPSWGEPYVEIVERMTAAVEAAREAAIGHEAVIVSHQLPVWMMRAAVEGRRLWHDPRSRLCSLASVTSIGFHGTEIASLSYAEPAKNLIDAESASVGA</sequence>
<evidence type="ECO:0000313" key="2">
    <source>
        <dbReference type="Proteomes" id="UP000035763"/>
    </source>
</evidence>
<dbReference type="STRING" id="1193182.BN11_920011"/>
<dbReference type="Gene3D" id="3.40.50.1240">
    <property type="entry name" value="Phosphoglycerate mutase-like"/>
    <property type="match status" value="1"/>
</dbReference>
<dbReference type="SUPFAM" id="SSF53254">
    <property type="entry name" value="Phosphoglycerate mutase-like"/>
    <property type="match status" value="1"/>
</dbReference>
<dbReference type="GO" id="GO:0016791">
    <property type="term" value="F:phosphatase activity"/>
    <property type="evidence" value="ECO:0007669"/>
    <property type="project" value="TreeGrafter"/>
</dbReference>
<dbReference type="CDD" id="cd07067">
    <property type="entry name" value="HP_PGM_like"/>
    <property type="match status" value="1"/>
</dbReference>
<accession>W6K1F8</accession>
<dbReference type="Pfam" id="PF00300">
    <property type="entry name" value="His_Phos_1"/>
    <property type="match status" value="1"/>
</dbReference>
<dbReference type="Proteomes" id="UP000035763">
    <property type="component" value="Unassembled WGS sequence"/>
</dbReference>
<keyword evidence="2" id="KW-1185">Reference proteome</keyword>
<comment type="caution">
    <text evidence="1">The sequence shown here is derived from an EMBL/GenBank/DDBJ whole genome shotgun (WGS) entry which is preliminary data.</text>
</comment>
<protein>
    <recommendedName>
        <fullName evidence="3">Phosphoglycerate mutase</fullName>
    </recommendedName>
</protein>
<dbReference type="InterPro" id="IPR013078">
    <property type="entry name" value="His_Pase_superF_clade-1"/>
</dbReference>
<dbReference type="SMART" id="SM00855">
    <property type="entry name" value="PGAM"/>
    <property type="match status" value="1"/>
</dbReference>
<dbReference type="EMBL" id="CAJA01000521">
    <property type="protein sequence ID" value="CCH75743.1"/>
    <property type="molecule type" value="Genomic_DNA"/>
</dbReference>
<dbReference type="InterPro" id="IPR029033">
    <property type="entry name" value="His_PPase_superfam"/>
</dbReference>
<dbReference type="AlphaFoldDB" id="W6K1F8"/>